<proteinExistence type="inferred from homology"/>
<dbReference type="OrthoDB" id="7250553at2"/>
<dbReference type="PIRSF" id="PIRSF017082">
    <property type="entry name" value="YflP"/>
    <property type="match status" value="1"/>
</dbReference>
<dbReference type="Proteomes" id="UP000190092">
    <property type="component" value="Unassembled WGS sequence"/>
</dbReference>
<accession>A0A1T4MVB8</accession>
<dbReference type="InterPro" id="IPR005064">
    <property type="entry name" value="BUG"/>
</dbReference>
<comment type="similarity">
    <text evidence="1">Belongs to the UPF0065 (bug) family.</text>
</comment>
<dbReference type="AlphaFoldDB" id="A0A1T4MVB8"/>
<dbReference type="SUPFAM" id="SSF53850">
    <property type="entry name" value="Periplasmic binding protein-like II"/>
    <property type="match status" value="1"/>
</dbReference>
<evidence type="ECO:0000313" key="2">
    <source>
        <dbReference type="EMBL" id="SJZ71060.1"/>
    </source>
</evidence>
<dbReference type="PANTHER" id="PTHR42928">
    <property type="entry name" value="TRICARBOXYLATE-BINDING PROTEIN"/>
    <property type="match status" value="1"/>
</dbReference>
<dbReference type="Gene3D" id="3.40.190.150">
    <property type="entry name" value="Bordetella uptake gene, domain 1"/>
    <property type="match status" value="1"/>
</dbReference>
<dbReference type="RefSeq" id="WP_085933722.1">
    <property type="nucleotide sequence ID" value="NZ_FUWJ01000002.1"/>
</dbReference>
<dbReference type="STRING" id="225324.SAMN02745126_01989"/>
<dbReference type="InterPro" id="IPR042100">
    <property type="entry name" value="Bug_dom1"/>
</dbReference>
<name>A0A1T4MVB8_9HYPH</name>
<evidence type="ECO:0000313" key="3">
    <source>
        <dbReference type="Proteomes" id="UP000190092"/>
    </source>
</evidence>
<keyword evidence="3" id="KW-1185">Reference proteome</keyword>
<protein>
    <submittedName>
        <fullName evidence="2">Tripartite-type tricarboxylate transporter, receptor component TctC</fullName>
    </submittedName>
</protein>
<dbReference type="Pfam" id="PF03401">
    <property type="entry name" value="TctC"/>
    <property type="match status" value="1"/>
</dbReference>
<dbReference type="PANTHER" id="PTHR42928:SF5">
    <property type="entry name" value="BLR1237 PROTEIN"/>
    <property type="match status" value="1"/>
</dbReference>
<reference evidence="3" key="1">
    <citation type="submission" date="2017-02" db="EMBL/GenBank/DDBJ databases">
        <authorList>
            <person name="Varghese N."/>
            <person name="Submissions S."/>
        </authorList>
    </citation>
    <scope>NUCLEOTIDE SEQUENCE [LARGE SCALE GENOMIC DNA]</scope>
    <source>
        <strain evidence="3">ATCC 27094</strain>
    </source>
</reference>
<dbReference type="Gene3D" id="3.40.190.10">
    <property type="entry name" value="Periplasmic binding protein-like II"/>
    <property type="match status" value="1"/>
</dbReference>
<evidence type="ECO:0000256" key="1">
    <source>
        <dbReference type="ARBA" id="ARBA00006987"/>
    </source>
</evidence>
<gene>
    <name evidence="2" type="ORF">SAMN02745126_01989</name>
</gene>
<dbReference type="EMBL" id="FUWJ01000002">
    <property type="protein sequence ID" value="SJZ71060.1"/>
    <property type="molecule type" value="Genomic_DNA"/>
</dbReference>
<organism evidence="2 3">
    <name type="scientific">Enhydrobacter aerosaccus</name>
    <dbReference type="NCBI Taxonomy" id="225324"/>
    <lineage>
        <taxon>Bacteria</taxon>
        <taxon>Pseudomonadati</taxon>
        <taxon>Pseudomonadota</taxon>
        <taxon>Alphaproteobacteria</taxon>
        <taxon>Hyphomicrobiales</taxon>
        <taxon>Enhydrobacter</taxon>
    </lineage>
</organism>
<dbReference type="CDD" id="cd07012">
    <property type="entry name" value="PBP2_Bug_TTT"/>
    <property type="match status" value="1"/>
</dbReference>
<sequence length="339" mass="35501">MRWRWRLRGEDGYRQAMPLSRRTLLAASLAVPLIGTARADTYPDRPIRLVVPFAPGGNADLTGRVFGEALGQRLGQQVVIDNRGGAGGAIGAEQVAKASPDGYTLVLGSTGTFLVSPRMTGSKPPYSLANFAPVALLSTSAMVIEVTAKNEIKDWPAMLAYLKANPGKLSIGHPGNGSSNHLAVLRLQQALGVRFNTIPYKSNGLALNDLLAGQIDAVIDQVPASIGHIREGRLRAIAVTTAKRARELPDTPTLAELGVTGFDAATPIILMAPAGTPAEIVAKLNATVNQSLSDPAVGQRLNELGADTEAMTPQALGAMLQREDAGIVALEAAGLLKAQ</sequence>
<keyword evidence="2" id="KW-0675">Receptor</keyword>